<feature type="compositionally biased region" description="Basic and acidic residues" evidence="1">
    <location>
        <begin position="202"/>
        <end position="213"/>
    </location>
</feature>
<dbReference type="Proteomes" id="UP000588068">
    <property type="component" value="Unassembled WGS sequence"/>
</dbReference>
<proteinExistence type="predicted"/>
<feature type="region of interest" description="Disordered" evidence="1">
    <location>
        <begin position="194"/>
        <end position="213"/>
    </location>
</feature>
<evidence type="ECO:0000313" key="2">
    <source>
        <dbReference type="EMBL" id="MBB6092956.1"/>
    </source>
</evidence>
<dbReference type="SUPFAM" id="SSF48613">
    <property type="entry name" value="Heme oxygenase-like"/>
    <property type="match status" value="1"/>
</dbReference>
<evidence type="ECO:0000313" key="3">
    <source>
        <dbReference type="Proteomes" id="UP000588068"/>
    </source>
</evidence>
<dbReference type="CDD" id="cd19166">
    <property type="entry name" value="HemeO-bac"/>
    <property type="match status" value="1"/>
</dbReference>
<gene>
    <name evidence="2" type="ORF">HNQ60_001834</name>
</gene>
<name>A0A841HJH7_9GAMM</name>
<reference evidence="2 3" key="1">
    <citation type="submission" date="2020-08" db="EMBL/GenBank/DDBJ databases">
        <title>Genomic Encyclopedia of Type Strains, Phase IV (KMG-IV): sequencing the most valuable type-strain genomes for metagenomic binning, comparative biology and taxonomic classification.</title>
        <authorList>
            <person name="Goeker M."/>
        </authorList>
    </citation>
    <scope>NUCLEOTIDE SEQUENCE [LARGE SCALE GENOMIC DNA]</scope>
    <source>
        <strain evidence="2 3">DSM 26723</strain>
    </source>
</reference>
<comment type="caution">
    <text evidence="2">The sequence shown here is derived from an EMBL/GenBank/DDBJ whole genome shotgun (WGS) entry which is preliminary data.</text>
</comment>
<dbReference type="EMBL" id="JACHHZ010000002">
    <property type="protein sequence ID" value="MBB6092956.1"/>
    <property type="molecule type" value="Genomic_DNA"/>
</dbReference>
<dbReference type="AlphaFoldDB" id="A0A841HJH7"/>
<accession>A0A841HJH7</accession>
<dbReference type="InterPro" id="IPR016084">
    <property type="entry name" value="Haem_Oase-like_multi-hlx"/>
</dbReference>
<evidence type="ECO:0000256" key="1">
    <source>
        <dbReference type="SAM" id="MobiDB-lite"/>
    </source>
</evidence>
<dbReference type="RefSeq" id="WP_184330867.1">
    <property type="nucleotide sequence ID" value="NZ_JACHHZ010000002.1"/>
</dbReference>
<sequence length="213" mass="23591">MNEPHSRRSTLKQATDHLHRELDGIASGYELRDADHYAAFLEASAGPLIALERVLESAGVAQLLPDWSERRRADLLLDDLRRLGRQATPPVLRRASPSPSEMFGVLYVLEGSRLGARWLYARVCSSPDAKVSEARSYLAAHNPSLWRSFLEILESSPHATDAQGMISGARYAFVLFQRSLVTFAPEIPKGNSVTPAYAGVHPDPRHGLPRARE</sequence>
<organism evidence="2 3">
    <name type="scientific">Povalibacter uvarum</name>
    <dbReference type="NCBI Taxonomy" id="732238"/>
    <lineage>
        <taxon>Bacteria</taxon>
        <taxon>Pseudomonadati</taxon>
        <taxon>Pseudomonadota</taxon>
        <taxon>Gammaproteobacteria</taxon>
        <taxon>Steroidobacterales</taxon>
        <taxon>Steroidobacteraceae</taxon>
        <taxon>Povalibacter</taxon>
    </lineage>
</organism>
<dbReference type="Gene3D" id="1.20.910.10">
    <property type="entry name" value="Heme oxygenase-like"/>
    <property type="match status" value="1"/>
</dbReference>
<keyword evidence="3" id="KW-1185">Reference proteome</keyword>
<protein>
    <submittedName>
        <fullName evidence="2">Heme oxygenase</fullName>
    </submittedName>
</protein>